<dbReference type="InterPro" id="IPR000719">
    <property type="entry name" value="Prot_kinase_dom"/>
</dbReference>
<evidence type="ECO:0000256" key="2">
    <source>
        <dbReference type="ARBA" id="ARBA00022527"/>
    </source>
</evidence>
<evidence type="ECO:0000259" key="9">
    <source>
        <dbReference type="PROSITE" id="PS50011"/>
    </source>
</evidence>
<evidence type="ECO:0000256" key="6">
    <source>
        <dbReference type="ARBA" id="ARBA00023136"/>
    </source>
</evidence>
<comment type="caution">
    <text evidence="10">The sequence shown here is derived from an EMBL/GenBank/DDBJ whole genome shotgun (WGS) entry which is preliminary data.</text>
</comment>
<feature type="domain" description="Protein kinase" evidence="9">
    <location>
        <begin position="3"/>
        <end position="245"/>
    </location>
</feature>
<name>A0A438C6Y3_VITVI</name>
<sequence length="287" mass="32180">MTHNFKNKLGEGGFGSVYKGKLRSGHIVAVKMLVMSKANGQDFINEVATIGRIHHVNVVGLVGFCIQGSKWALVYDFMPNESLDKFVFLDQGNNIPLNWERLYKIALGVASGIEHLHQGYESIVSLTAARGTLGYIAPELFYKNIGGVSYKANIYSFGMLLLEIVGRRKNVNAFAEQSSQIYFPSWIYDRYDQGEDIEIGQATKDEKKYVRKMVMVALWCIQMKPVDCPSMSKALEMLEGEVELLKMPPKPTLWSIENHEQSMVVVPISSSNSMGTIALNGRYCYTI</sequence>
<dbReference type="Pfam" id="PF07714">
    <property type="entry name" value="PK_Tyr_Ser-Thr"/>
    <property type="match status" value="1"/>
</dbReference>
<keyword evidence="7" id="KW-0325">Glycoprotein</keyword>
<evidence type="ECO:0000256" key="8">
    <source>
        <dbReference type="PROSITE-ProRule" id="PRU10141"/>
    </source>
</evidence>
<dbReference type="PROSITE" id="PS50011">
    <property type="entry name" value="PROTEIN_KINASE_DOM"/>
    <property type="match status" value="1"/>
</dbReference>
<dbReference type="EMBL" id="QGNW01002505">
    <property type="protein sequence ID" value="RVW19001.1"/>
    <property type="molecule type" value="Genomic_DNA"/>
</dbReference>
<dbReference type="SUPFAM" id="SSF56112">
    <property type="entry name" value="Protein kinase-like (PK-like)"/>
    <property type="match status" value="1"/>
</dbReference>
<gene>
    <name evidence="10" type="primary">LRK10_45</name>
    <name evidence="10" type="ORF">CK203_099790</name>
</gene>
<dbReference type="GO" id="GO:0004674">
    <property type="term" value="F:protein serine/threonine kinase activity"/>
    <property type="evidence" value="ECO:0007669"/>
    <property type="project" value="UniProtKB-KW"/>
</dbReference>
<dbReference type="InterPro" id="IPR017441">
    <property type="entry name" value="Protein_kinase_ATP_BS"/>
</dbReference>
<keyword evidence="10" id="KW-0418">Kinase</keyword>
<feature type="binding site" evidence="8">
    <location>
        <position position="31"/>
    </location>
    <ligand>
        <name>ATP</name>
        <dbReference type="ChEBI" id="CHEBI:30616"/>
    </ligand>
</feature>
<dbReference type="GO" id="GO:0005524">
    <property type="term" value="F:ATP binding"/>
    <property type="evidence" value="ECO:0007669"/>
    <property type="project" value="UniProtKB-UniRule"/>
</dbReference>
<keyword evidence="5" id="KW-1133">Transmembrane helix</keyword>
<keyword evidence="2" id="KW-0723">Serine/threonine-protein kinase</keyword>
<dbReference type="GO" id="GO:0016020">
    <property type="term" value="C:membrane"/>
    <property type="evidence" value="ECO:0007669"/>
    <property type="project" value="UniProtKB-SubCell"/>
</dbReference>
<keyword evidence="4" id="KW-0732">Signal</keyword>
<proteinExistence type="predicted"/>
<dbReference type="InterPro" id="IPR011009">
    <property type="entry name" value="Kinase-like_dom_sf"/>
</dbReference>
<accession>A0A438C6Y3</accession>
<keyword evidence="8" id="KW-0067">ATP-binding</keyword>
<reference evidence="10 11" key="1">
    <citation type="journal article" date="2018" name="PLoS Genet.">
        <title>Population sequencing reveals clonal diversity and ancestral inbreeding in the grapevine cultivar Chardonnay.</title>
        <authorList>
            <person name="Roach M.J."/>
            <person name="Johnson D.L."/>
            <person name="Bohlmann J."/>
            <person name="van Vuuren H.J."/>
            <person name="Jones S.J."/>
            <person name="Pretorius I.S."/>
            <person name="Schmidt S.A."/>
            <person name="Borneman A.R."/>
        </authorList>
    </citation>
    <scope>NUCLEOTIDE SEQUENCE [LARGE SCALE GENOMIC DNA]</scope>
    <source>
        <strain evidence="11">cv. Chardonnay</strain>
        <tissue evidence="10">Leaf</tissue>
    </source>
</reference>
<keyword evidence="6" id="KW-0472">Membrane</keyword>
<dbReference type="Gene3D" id="1.10.510.10">
    <property type="entry name" value="Transferase(Phosphotransferase) domain 1"/>
    <property type="match status" value="2"/>
</dbReference>
<dbReference type="InterPro" id="IPR001245">
    <property type="entry name" value="Ser-Thr/Tyr_kinase_cat_dom"/>
</dbReference>
<dbReference type="InterPro" id="IPR045874">
    <property type="entry name" value="LRK10/LRL21-25-like"/>
</dbReference>
<keyword evidence="3" id="KW-0812">Transmembrane</keyword>
<dbReference type="Proteomes" id="UP000288805">
    <property type="component" value="Unassembled WGS sequence"/>
</dbReference>
<evidence type="ECO:0000256" key="4">
    <source>
        <dbReference type="ARBA" id="ARBA00022729"/>
    </source>
</evidence>
<comment type="subcellular location">
    <subcellularLocation>
        <location evidence="1">Membrane</location>
        <topology evidence="1">Single-pass type I membrane protein</topology>
    </subcellularLocation>
</comment>
<evidence type="ECO:0000256" key="1">
    <source>
        <dbReference type="ARBA" id="ARBA00004479"/>
    </source>
</evidence>
<evidence type="ECO:0000313" key="11">
    <source>
        <dbReference type="Proteomes" id="UP000288805"/>
    </source>
</evidence>
<dbReference type="AlphaFoldDB" id="A0A438C6Y3"/>
<keyword evidence="10" id="KW-0808">Transferase</keyword>
<evidence type="ECO:0000256" key="7">
    <source>
        <dbReference type="ARBA" id="ARBA00023180"/>
    </source>
</evidence>
<dbReference type="PROSITE" id="PS00107">
    <property type="entry name" value="PROTEIN_KINASE_ATP"/>
    <property type="match status" value="1"/>
</dbReference>
<dbReference type="PANTHER" id="PTHR27009">
    <property type="entry name" value="RUST RESISTANCE KINASE LR10-RELATED"/>
    <property type="match status" value="1"/>
</dbReference>
<evidence type="ECO:0000256" key="5">
    <source>
        <dbReference type="ARBA" id="ARBA00022989"/>
    </source>
</evidence>
<keyword evidence="8" id="KW-0547">Nucleotide-binding</keyword>
<evidence type="ECO:0000313" key="10">
    <source>
        <dbReference type="EMBL" id="RVW19001.1"/>
    </source>
</evidence>
<dbReference type="Gene3D" id="3.30.200.20">
    <property type="entry name" value="Phosphorylase Kinase, domain 1"/>
    <property type="match status" value="1"/>
</dbReference>
<protein>
    <submittedName>
        <fullName evidence="10">Rust resistance kinase Lr10</fullName>
    </submittedName>
</protein>
<organism evidence="10 11">
    <name type="scientific">Vitis vinifera</name>
    <name type="common">Grape</name>
    <dbReference type="NCBI Taxonomy" id="29760"/>
    <lineage>
        <taxon>Eukaryota</taxon>
        <taxon>Viridiplantae</taxon>
        <taxon>Streptophyta</taxon>
        <taxon>Embryophyta</taxon>
        <taxon>Tracheophyta</taxon>
        <taxon>Spermatophyta</taxon>
        <taxon>Magnoliopsida</taxon>
        <taxon>eudicotyledons</taxon>
        <taxon>Gunneridae</taxon>
        <taxon>Pentapetalae</taxon>
        <taxon>rosids</taxon>
        <taxon>Vitales</taxon>
        <taxon>Vitaceae</taxon>
        <taxon>Viteae</taxon>
        <taxon>Vitis</taxon>
    </lineage>
</organism>
<evidence type="ECO:0000256" key="3">
    <source>
        <dbReference type="ARBA" id="ARBA00022692"/>
    </source>
</evidence>